<feature type="domain" description="HTH lacI-type" evidence="4">
    <location>
        <begin position="1"/>
        <end position="35"/>
    </location>
</feature>
<sequence length="308" mass="34113">MQNDARVAEDTRAKVRQAIEELGYVPALSAQLMRAEPAPTIGLFVSSVDIPIFGQLNRYLHEELNALGYHVLQETIVSSTRSEQESAMENLVRMPIKGMLVSVGGVENDLHQKYAARVPLLVVGRPEPSGTLHSVGYDEDYHGETLVDHLAKLGHRKIMMQDARMNRTMGTWTRVQAQKRRAAALGIEFDATYTSLMSERELEQWLLKTLDDGYTAIMAVFDRRLVQLLQAAKRLGIRVPEDISMTGSDGVMDGVDLLGLTTVRKPVELVGRGAARRIVELVEGPEPAAVINERYRGELIIGTTAGRP</sequence>
<reference evidence="5 6" key="1">
    <citation type="submission" date="2016-12" db="EMBL/GenBank/DDBJ databases">
        <authorList>
            <person name="Song W.-J."/>
            <person name="Kurnit D.M."/>
        </authorList>
    </citation>
    <scope>NUCLEOTIDE SEQUENCE [LARGE SCALE GENOMIC DNA]</scope>
    <source>
        <strain evidence="5 6">DSM 30827</strain>
    </source>
</reference>
<dbReference type="PROSITE" id="PS50932">
    <property type="entry name" value="HTH_LACI_2"/>
    <property type="match status" value="1"/>
</dbReference>
<accession>A0A1Q2HTX3</accession>
<evidence type="ECO:0000313" key="5">
    <source>
        <dbReference type="EMBL" id="AQQ14296.1"/>
    </source>
</evidence>
<dbReference type="CDD" id="cd01392">
    <property type="entry name" value="HTH_LacI"/>
    <property type="match status" value="1"/>
</dbReference>
<dbReference type="Pfam" id="PF13377">
    <property type="entry name" value="Peripla_BP_3"/>
    <property type="match status" value="1"/>
</dbReference>
<dbReference type="AlphaFoldDB" id="A0A1Q2HTX3"/>
<dbReference type="PANTHER" id="PTHR30146:SF109">
    <property type="entry name" value="HTH-TYPE TRANSCRIPTIONAL REGULATOR GALS"/>
    <property type="match status" value="1"/>
</dbReference>
<evidence type="ECO:0000256" key="2">
    <source>
        <dbReference type="ARBA" id="ARBA00023125"/>
    </source>
</evidence>
<keyword evidence="3" id="KW-0804">Transcription</keyword>
<dbReference type="GO" id="GO:0000976">
    <property type="term" value="F:transcription cis-regulatory region binding"/>
    <property type="evidence" value="ECO:0007669"/>
    <property type="project" value="TreeGrafter"/>
</dbReference>
<keyword evidence="1" id="KW-0805">Transcription regulation</keyword>
<dbReference type="PANTHER" id="PTHR30146">
    <property type="entry name" value="LACI-RELATED TRANSCRIPTIONAL REPRESSOR"/>
    <property type="match status" value="1"/>
</dbReference>
<dbReference type="InterPro" id="IPR000843">
    <property type="entry name" value="HTH_LacI"/>
</dbReference>
<dbReference type="Gene3D" id="3.40.50.2300">
    <property type="match status" value="2"/>
</dbReference>
<dbReference type="InterPro" id="IPR028082">
    <property type="entry name" value="Peripla_BP_I"/>
</dbReference>
<dbReference type="InterPro" id="IPR010982">
    <property type="entry name" value="Lambda_DNA-bd_dom_sf"/>
</dbReference>
<proteinExistence type="predicted"/>
<dbReference type="GO" id="GO:0003700">
    <property type="term" value="F:DNA-binding transcription factor activity"/>
    <property type="evidence" value="ECO:0007669"/>
    <property type="project" value="TreeGrafter"/>
</dbReference>
<dbReference type="Gene3D" id="1.10.260.40">
    <property type="entry name" value="lambda repressor-like DNA-binding domains"/>
    <property type="match status" value="1"/>
</dbReference>
<evidence type="ECO:0000259" key="4">
    <source>
        <dbReference type="PROSITE" id="PS50932"/>
    </source>
</evidence>
<keyword evidence="6" id="KW-1185">Reference proteome</keyword>
<dbReference type="Proteomes" id="UP000217209">
    <property type="component" value="Chromosome"/>
</dbReference>
<dbReference type="CDD" id="cd06267">
    <property type="entry name" value="PBP1_LacI_sugar_binding-like"/>
    <property type="match status" value="1"/>
</dbReference>
<evidence type="ECO:0000256" key="3">
    <source>
        <dbReference type="ARBA" id="ARBA00023163"/>
    </source>
</evidence>
<dbReference type="SUPFAM" id="SSF53822">
    <property type="entry name" value="Periplasmic binding protein-like I"/>
    <property type="match status" value="1"/>
</dbReference>
<evidence type="ECO:0000313" key="6">
    <source>
        <dbReference type="Proteomes" id="UP000217209"/>
    </source>
</evidence>
<dbReference type="InterPro" id="IPR046335">
    <property type="entry name" value="LacI/GalR-like_sensor"/>
</dbReference>
<organism evidence="5 6">
    <name type="scientific">Corynebacterium glaucum</name>
    <dbReference type="NCBI Taxonomy" id="187491"/>
    <lineage>
        <taxon>Bacteria</taxon>
        <taxon>Bacillati</taxon>
        <taxon>Actinomycetota</taxon>
        <taxon>Actinomycetes</taxon>
        <taxon>Mycobacteriales</taxon>
        <taxon>Corynebacteriaceae</taxon>
        <taxon>Corynebacterium</taxon>
    </lineage>
</organism>
<protein>
    <submittedName>
        <fullName evidence="5">HTH-type transcriptional regulator DegA</fullName>
    </submittedName>
</protein>
<dbReference type="KEGG" id="cgv:CGLAU_01525"/>
<gene>
    <name evidence="5" type="primary">degA</name>
    <name evidence="5" type="ORF">CGLAU_01525</name>
</gene>
<keyword evidence="2" id="KW-0238">DNA-binding</keyword>
<dbReference type="SMART" id="SM00354">
    <property type="entry name" value="HTH_LACI"/>
    <property type="match status" value="1"/>
</dbReference>
<evidence type="ECO:0000256" key="1">
    <source>
        <dbReference type="ARBA" id="ARBA00023015"/>
    </source>
</evidence>
<dbReference type="EMBL" id="CP019688">
    <property type="protein sequence ID" value="AQQ14296.1"/>
    <property type="molecule type" value="Genomic_DNA"/>
</dbReference>
<name>A0A1Q2HTX3_9CORY</name>